<dbReference type="Pfam" id="PF04940">
    <property type="entry name" value="BLUF"/>
    <property type="match status" value="1"/>
</dbReference>
<dbReference type="SMART" id="SM01034">
    <property type="entry name" value="BLUF"/>
    <property type="match status" value="1"/>
</dbReference>
<reference evidence="2 3" key="1">
    <citation type="submission" date="2016-07" db="EMBL/GenBank/DDBJ databases">
        <authorList>
            <person name="Lefevre C.T."/>
        </authorList>
    </citation>
    <scope>NUCLEOTIDE SEQUENCE [LARGE SCALE GENOMIC DNA]</scope>
    <source>
        <strain evidence="2">PR1</strain>
    </source>
</reference>
<dbReference type="Proteomes" id="UP000231658">
    <property type="component" value="Unassembled WGS sequence"/>
</dbReference>
<keyword evidence="3" id="KW-1185">Reference proteome</keyword>
<dbReference type="SUPFAM" id="SSF54975">
    <property type="entry name" value="Acylphosphatase/BLUF domain-like"/>
    <property type="match status" value="1"/>
</dbReference>
<dbReference type="AlphaFoldDB" id="A0A1C3RGU9"/>
<dbReference type="OrthoDB" id="196105at2"/>
<dbReference type="PROSITE" id="PS50925">
    <property type="entry name" value="BLUF"/>
    <property type="match status" value="1"/>
</dbReference>
<dbReference type="RefSeq" id="WP_069188507.1">
    <property type="nucleotide sequence ID" value="NZ_FLYE01000012.1"/>
</dbReference>
<dbReference type="STRING" id="1867952.MTBPR1_20260"/>
<dbReference type="GO" id="GO:0071949">
    <property type="term" value="F:FAD binding"/>
    <property type="evidence" value="ECO:0007669"/>
    <property type="project" value="InterPro"/>
</dbReference>
<organism evidence="2 3">
    <name type="scientific">Candidatus Terasakiella magnetica</name>
    <dbReference type="NCBI Taxonomy" id="1867952"/>
    <lineage>
        <taxon>Bacteria</taxon>
        <taxon>Pseudomonadati</taxon>
        <taxon>Pseudomonadota</taxon>
        <taxon>Alphaproteobacteria</taxon>
        <taxon>Rhodospirillales</taxon>
        <taxon>Terasakiellaceae</taxon>
        <taxon>Terasakiella</taxon>
    </lineage>
</organism>
<feature type="domain" description="BLUF" evidence="1">
    <location>
        <begin position="4"/>
        <end position="95"/>
    </location>
</feature>
<dbReference type="Gene3D" id="3.30.70.100">
    <property type="match status" value="1"/>
</dbReference>
<evidence type="ECO:0000259" key="1">
    <source>
        <dbReference type="PROSITE" id="PS50925"/>
    </source>
</evidence>
<evidence type="ECO:0000313" key="2">
    <source>
        <dbReference type="EMBL" id="SCA56412.1"/>
    </source>
</evidence>
<evidence type="ECO:0000313" key="3">
    <source>
        <dbReference type="Proteomes" id="UP000231658"/>
    </source>
</evidence>
<gene>
    <name evidence="2" type="ORF">MTBPR1_20260</name>
</gene>
<protein>
    <submittedName>
        <fullName evidence="2">Putative BLUF domain-containing protein</fullName>
    </submittedName>
</protein>
<dbReference type="GO" id="GO:0009882">
    <property type="term" value="F:blue light photoreceptor activity"/>
    <property type="evidence" value="ECO:0007669"/>
    <property type="project" value="InterPro"/>
</dbReference>
<dbReference type="InterPro" id="IPR036046">
    <property type="entry name" value="Acylphosphatase-like_dom_sf"/>
</dbReference>
<sequence>MTKLYQVIYASAASYDFETEELEALLQKARQTNLSKGISGILVYRSGSFLQVLEGPKAELKKLYKKIMKDKRHTELRLIFRGDIKQKDFQDWSMGYVDTNKQSTQLEGFVDYLHEFKPLTVNATRARKILKGFSDGAWRQTVSTG</sequence>
<dbReference type="EMBL" id="FLYE01000012">
    <property type="protein sequence ID" value="SCA56412.1"/>
    <property type="molecule type" value="Genomic_DNA"/>
</dbReference>
<name>A0A1C3RGU9_9PROT</name>
<dbReference type="InterPro" id="IPR007024">
    <property type="entry name" value="BLUF_domain"/>
</dbReference>
<accession>A0A1C3RGU9</accession>
<proteinExistence type="predicted"/>